<evidence type="ECO:0000256" key="2">
    <source>
        <dbReference type="ARBA" id="ARBA00011900"/>
    </source>
</evidence>
<dbReference type="InterPro" id="IPR029063">
    <property type="entry name" value="SAM-dependent_MTases_sf"/>
</dbReference>
<protein>
    <recommendedName>
        <fullName evidence="2">site-specific DNA-methyltransferase (adenine-specific)</fullName>
        <ecNumber evidence="2">2.1.1.72</ecNumber>
    </recommendedName>
</protein>
<keyword evidence="5" id="KW-0949">S-adenosyl-L-methionine</keyword>
<evidence type="ECO:0000256" key="3">
    <source>
        <dbReference type="ARBA" id="ARBA00022603"/>
    </source>
</evidence>
<dbReference type="Proteomes" id="UP001302120">
    <property type="component" value="Unassembled WGS sequence"/>
</dbReference>
<accession>A0ABU5UB01</accession>
<evidence type="ECO:0000256" key="5">
    <source>
        <dbReference type="ARBA" id="ARBA00022691"/>
    </source>
</evidence>
<dbReference type="InterPro" id="IPR023095">
    <property type="entry name" value="Ade_MeTrfase_dom_2"/>
</dbReference>
<sequence length="318" mass="38233">MSKQNKRITNSPFRYPGGKFYARKLILQCIPEHNKYCEPFAGGSSIFFAKNNVRDNILNDKDEELVNCYIQIRDHVNELILLLDNIPATKELHSYYKNEFKPSNDLERAMRWFYLNRTSYSGIMKHQNCYWGYGEKYSMRPENWPFHLRTTSERLQNTEIWNLDFEILINQLPNGYFLFIDPPYFNADQNKFYTCSFTKEDHERLCQLLKKHQHRFQFLITYDNSHEIREMYNWCVSKQDKEWNYTISRTDDQKNGRKLEHGYQNGRYKGKEIFIANYDIESIIGVEPLNFNTQKYTPVVRTSILSLRSCGVHTRYYP</sequence>
<dbReference type="InterPro" id="IPR012263">
    <property type="entry name" value="M_m6A_EcoRV"/>
</dbReference>
<dbReference type="Gene3D" id="1.10.1020.10">
    <property type="entry name" value="Adenine-specific Methyltransferase, Domain 2"/>
    <property type="match status" value="1"/>
</dbReference>
<keyword evidence="8" id="KW-1185">Reference proteome</keyword>
<evidence type="ECO:0000256" key="1">
    <source>
        <dbReference type="ARBA" id="ARBA00006594"/>
    </source>
</evidence>
<dbReference type="EC" id="2.1.1.72" evidence="2"/>
<dbReference type="GO" id="GO:0009007">
    <property type="term" value="F:site-specific DNA-methyltransferase (adenine-specific) activity"/>
    <property type="evidence" value="ECO:0007669"/>
    <property type="project" value="UniProtKB-EC"/>
</dbReference>
<evidence type="ECO:0000256" key="4">
    <source>
        <dbReference type="ARBA" id="ARBA00022679"/>
    </source>
</evidence>
<dbReference type="InterPro" id="IPR012327">
    <property type="entry name" value="MeTrfase_D12"/>
</dbReference>
<evidence type="ECO:0000313" key="8">
    <source>
        <dbReference type="Proteomes" id="UP001302120"/>
    </source>
</evidence>
<dbReference type="Gene3D" id="3.40.50.150">
    <property type="entry name" value="Vaccinia Virus protein VP39"/>
    <property type="match status" value="1"/>
</dbReference>
<reference evidence="7 8" key="1">
    <citation type="submission" date="2023-12" db="EMBL/GenBank/DDBJ databases">
        <title>Baltic Sea Cyanobacteria.</title>
        <authorList>
            <person name="Delbaje E."/>
            <person name="Fewer D.P."/>
            <person name="Shishido T.K."/>
        </authorList>
    </citation>
    <scope>NUCLEOTIDE SEQUENCE [LARGE SCALE GENOMIC DNA]</scope>
    <source>
        <strain evidence="7 8">UHCC-0300</strain>
    </source>
</reference>
<evidence type="ECO:0000256" key="6">
    <source>
        <dbReference type="ARBA" id="ARBA00047942"/>
    </source>
</evidence>
<dbReference type="PRINTS" id="PR00505">
    <property type="entry name" value="D12N6MTFRASE"/>
</dbReference>
<comment type="similarity">
    <text evidence="1">Belongs to the N(4)/N(6)-methyltransferase family.</text>
</comment>
<dbReference type="Pfam" id="PF02086">
    <property type="entry name" value="MethyltransfD12"/>
    <property type="match status" value="1"/>
</dbReference>
<name>A0ABU5UB01_9CYAN</name>
<organism evidence="7 8">
    <name type="scientific">Nodularia harveyana UHCC-0300</name>
    <dbReference type="NCBI Taxonomy" id="2974287"/>
    <lineage>
        <taxon>Bacteria</taxon>
        <taxon>Bacillati</taxon>
        <taxon>Cyanobacteriota</taxon>
        <taxon>Cyanophyceae</taxon>
        <taxon>Nostocales</taxon>
        <taxon>Nodulariaceae</taxon>
        <taxon>Nodularia</taxon>
    </lineage>
</organism>
<gene>
    <name evidence="7" type="ORF">VB620_04970</name>
</gene>
<keyword evidence="3 7" id="KW-0489">Methyltransferase</keyword>
<dbReference type="NCBIfam" id="TIGR00571">
    <property type="entry name" value="dam"/>
    <property type="match status" value="1"/>
</dbReference>
<proteinExistence type="inferred from homology"/>
<dbReference type="GO" id="GO:0032259">
    <property type="term" value="P:methylation"/>
    <property type="evidence" value="ECO:0007669"/>
    <property type="project" value="UniProtKB-KW"/>
</dbReference>
<dbReference type="PIRSF" id="PIRSF000398">
    <property type="entry name" value="M_m6A_EcoRV"/>
    <property type="match status" value="1"/>
</dbReference>
<dbReference type="PANTHER" id="PTHR30481">
    <property type="entry name" value="DNA ADENINE METHYLASE"/>
    <property type="match status" value="1"/>
</dbReference>
<comment type="caution">
    <text evidence="7">The sequence shown here is derived from an EMBL/GenBank/DDBJ whole genome shotgun (WGS) entry which is preliminary data.</text>
</comment>
<dbReference type="EMBL" id="JAYGHG010000005">
    <property type="protein sequence ID" value="MEA5580692.1"/>
    <property type="molecule type" value="Genomic_DNA"/>
</dbReference>
<dbReference type="RefSeq" id="WP_323195038.1">
    <property type="nucleotide sequence ID" value="NZ_JAYGHG010000005.1"/>
</dbReference>
<comment type="catalytic activity">
    <reaction evidence="6">
        <text>a 2'-deoxyadenosine in DNA + S-adenosyl-L-methionine = an N(6)-methyl-2'-deoxyadenosine in DNA + S-adenosyl-L-homocysteine + H(+)</text>
        <dbReference type="Rhea" id="RHEA:15197"/>
        <dbReference type="Rhea" id="RHEA-COMP:12418"/>
        <dbReference type="Rhea" id="RHEA-COMP:12419"/>
        <dbReference type="ChEBI" id="CHEBI:15378"/>
        <dbReference type="ChEBI" id="CHEBI:57856"/>
        <dbReference type="ChEBI" id="CHEBI:59789"/>
        <dbReference type="ChEBI" id="CHEBI:90615"/>
        <dbReference type="ChEBI" id="CHEBI:90616"/>
        <dbReference type="EC" id="2.1.1.72"/>
    </reaction>
</comment>
<keyword evidence="4 7" id="KW-0808">Transferase</keyword>
<dbReference type="SUPFAM" id="SSF53335">
    <property type="entry name" value="S-adenosyl-L-methionine-dependent methyltransferases"/>
    <property type="match status" value="1"/>
</dbReference>
<evidence type="ECO:0000313" key="7">
    <source>
        <dbReference type="EMBL" id="MEA5580692.1"/>
    </source>
</evidence>